<reference evidence="2" key="3">
    <citation type="submission" date="2025-09" db="UniProtKB">
        <authorList>
            <consortium name="Ensembl"/>
        </authorList>
    </citation>
    <scope>IDENTIFICATION</scope>
</reference>
<protein>
    <recommendedName>
        <fullName evidence="1">HAT C-terminal dimerisation domain-containing protein</fullName>
    </recommendedName>
</protein>
<dbReference type="GO" id="GO:0046983">
    <property type="term" value="F:protein dimerization activity"/>
    <property type="evidence" value="ECO:0007669"/>
    <property type="project" value="InterPro"/>
</dbReference>
<accession>H2ZRW1</accession>
<dbReference type="GeneTree" id="ENSGT00940000154356"/>
<dbReference type="AlphaFoldDB" id="H2ZRW1"/>
<organism evidence="2 3">
    <name type="scientific">Latimeria chalumnae</name>
    <name type="common">Coelacanth</name>
    <dbReference type="NCBI Taxonomy" id="7897"/>
    <lineage>
        <taxon>Eukaryota</taxon>
        <taxon>Metazoa</taxon>
        <taxon>Chordata</taxon>
        <taxon>Craniata</taxon>
        <taxon>Vertebrata</taxon>
        <taxon>Euteleostomi</taxon>
        <taxon>Coelacanthiformes</taxon>
        <taxon>Coelacanthidae</taxon>
        <taxon>Latimeria</taxon>
    </lineage>
</organism>
<dbReference type="InterPro" id="IPR008906">
    <property type="entry name" value="HATC_C_dom"/>
</dbReference>
<dbReference type="Proteomes" id="UP000008672">
    <property type="component" value="Unassembled WGS sequence"/>
</dbReference>
<evidence type="ECO:0000259" key="1">
    <source>
        <dbReference type="Pfam" id="PF05699"/>
    </source>
</evidence>
<evidence type="ECO:0000313" key="3">
    <source>
        <dbReference type="Proteomes" id="UP000008672"/>
    </source>
</evidence>
<name>H2ZRW1_LATCH</name>
<evidence type="ECO:0000313" key="2">
    <source>
        <dbReference type="Ensembl" id="ENSLACP00000000132.1"/>
    </source>
</evidence>
<reference evidence="3" key="1">
    <citation type="submission" date="2011-08" db="EMBL/GenBank/DDBJ databases">
        <title>The draft genome of Latimeria chalumnae.</title>
        <authorList>
            <person name="Di Palma F."/>
            <person name="Alfoldi J."/>
            <person name="Johnson J."/>
            <person name="Berlin A."/>
            <person name="Gnerre S."/>
            <person name="Jaffe D."/>
            <person name="MacCallum I."/>
            <person name="Young S."/>
            <person name="Walker B.J."/>
            <person name="Lander E."/>
            <person name="Lindblad-Toh K."/>
        </authorList>
    </citation>
    <scope>NUCLEOTIDE SEQUENCE [LARGE SCALE GENOMIC DNA]</scope>
    <source>
        <strain evidence="3">Wild caught</strain>
    </source>
</reference>
<proteinExistence type="predicted"/>
<dbReference type="eggNOG" id="ENOG502QV0C">
    <property type="taxonomic scope" value="Eukaryota"/>
</dbReference>
<dbReference type="EMBL" id="AFYH01287284">
    <property type="status" value="NOT_ANNOTATED_CDS"/>
    <property type="molecule type" value="Genomic_DNA"/>
</dbReference>
<dbReference type="Pfam" id="PF05699">
    <property type="entry name" value="Dimer_Tnp_hAT"/>
    <property type="match status" value="1"/>
</dbReference>
<dbReference type="PANTHER" id="PTHR45749">
    <property type="match status" value="1"/>
</dbReference>
<dbReference type="OMA" id="CERERSF"/>
<dbReference type="PANTHER" id="PTHR45749:SF21">
    <property type="entry name" value="DUF4371 DOMAIN-CONTAINING PROTEIN"/>
    <property type="match status" value="1"/>
</dbReference>
<sequence length="272" mass="31685">MWNRILQRFQNCSTLLQSMQVDFRATVAMFLSLEDFMDQMRDRFEEVGRAAKNIMLDVAQAYSAEGTRIRQPKHRADDSSTLHVILTGSEKFWVESFLTIINQVHTSLQQRRVAYQQLSDNFAFLWTIADNNATQLRIDVEHIISRYPKDLDANCIDEFLHFLDFLSYLNVERSAQAIMRYMRQNDLVELTFPNVAVALRIFLTLPVMVCEAEHSFLKMALIKNHLRSTLMQDKPNALAILSIESDVTRALNFESIIDTFTTRKKKMLSIYN</sequence>
<dbReference type="STRING" id="7897.ENSLACP00000000132"/>
<reference evidence="2" key="2">
    <citation type="submission" date="2025-08" db="UniProtKB">
        <authorList>
            <consortium name="Ensembl"/>
        </authorList>
    </citation>
    <scope>IDENTIFICATION</scope>
</reference>
<dbReference type="InParanoid" id="H2ZRW1"/>
<dbReference type="Ensembl" id="ENSLACT00000000133.1">
    <property type="protein sequence ID" value="ENSLACP00000000132.1"/>
    <property type="gene ID" value="ENSLACG00000000117.1"/>
</dbReference>
<keyword evidence="3" id="KW-1185">Reference proteome</keyword>
<feature type="domain" description="HAT C-terminal dimerisation" evidence="1">
    <location>
        <begin position="188"/>
        <end position="246"/>
    </location>
</feature>